<dbReference type="SMART" id="SM00858">
    <property type="entry name" value="SAF"/>
    <property type="match status" value="1"/>
</dbReference>
<accession>A0ABY6HJ18</accession>
<evidence type="ECO:0000259" key="2">
    <source>
        <dbReference type="SMART" id="SM00858"/>
    </source>
</evidence>
<dbReference type="InterPro" id="IPR013974">
    <property type="entry name" value="SAF"/>
</dbReference>
<evidence type="ECO:0000313" key="4">
    <source>
        <dbReference type="Proteomes" id="UP001163550"/>
    </source>
</evidence>
<keyword evidence="1" id="KW-0472">Membrane</keyword>
<gene>
    <name evidence="3" type="primary">cpaB</name>
    <name evidence="3" type="ORF">LNN31_08320</name>
</gene>
<feature type="domain" description="SAF" evidence="2">
    <location>
        <begin position="40"/>
        <end position="102"/>
    </location>
</feature>
<feature type="transmembrane region" description="Helical" evidence="1">
    <location>
        <begin position="12"/>
        <end position="36"/>
    </location>
</feature>
<dbReference type="InterPro" id="IPR017592">
    <property type="entry name" value="Pilus_assmbl_Flp-typ_CpaB"/>
</dbReference>
<keyword evidence="1" id="KW-0812">Transmembrane</keyword>
<name>A0ABY6HJ18_9FIRM</name>
<sequence length="244" mass="26122">MSRKKKTNKQTLVGILALVLSGLIIFIVVPVVTGLMGNTTEVVRVSKMIAVGDKISEENTEVVEVSSYNLPSNLIKNKDDALGKYVTARLEPGDYILESKTVNNMVSSGNYMSVLDGDKRIVSVTIKDLASGISGKLQSGDIVSVLNNAESTNGRGVSYKELKYVKVLAVTSGAGVDGGGDSVASEDKLPATVTLLCNENQAQLLAGLEKNGNIYFSLVYRGDMNVANEFLQTQDKYFTNNGNI</sequence>
<reference evidence="3" key="1">
    <citation type="submission" date="2021-11" db="EMBL/GenBank/DDBJ databases">
        <title>Isoprene-degrading acetogen.</title>
        <authorList>
            <person name="Yang Y."/>
            <person name="Jin H."/>
            <person name="Yan J."/>
        </authorList>
    </citation>
    <scope>NUCLEOTIDE SEQUENCE</scope>
    <source>
        <strain evidence="3">Berkeley</strain>
    </source>
</reference>
<dbReference type="CDD" id="cd11614">
    <property type="entry name" value="SAF_CpaB_FlgA_like"/>
    <property type="match status" value="1"/>
</dbReference>
<dbReference type="EMBL" id="CP087994">
    <property type="protein sequence ID" value="UYO64413.1"/>
    <property type="molecule type" value="Genomic_DNA"/>
</dbReference>
<dbReference type="Pfam" id="PF16976">
    <property type="entry name" value="RcpC"/>
    <property type="match status" value="1"/>
</dbReference>
<dbReference type="NCBIfam" id="TIGR03177">
    <property type="entry name" value="pilus_cpaB"/>
    <property type="match status" value="1"/>
</dbReference>
<dbReference type="InterPro" id="IPR031571">
    <property type="entry name" value="RcpC_dom"/>
</dbReference>
<organism evidence="3 4">
    <name type="scientific">Acetobacterium wieringae</name>
    <dbReference type="NCBI Taxonomy" id="52694"/>
    <lineage>
        <taxon>Bacteria</taxon>
        <taxon>Bacillati</taxon>
        <taxon>Bacillota</taxon>
        <taxon>Clostridia</taxon>
        <taxon>Eubacteriales</taxon>
        <taxon>Eubacteriaceae</taxon>
        <taxon>Acetobacterium</taxon>
    </lineage>
</organism>
<keyword evidence="1" id="KW-1133">Transmembrane helix</keyword>
<dbReference type="Proteomes" id="UP001163550">
    <property type="component" value="Chromosome"/>
</dbReference>
<keyword evidence="4" id="KW-1185">Reference proteome</keyword>
<evidence type="ECO:0000313" key="3">
    <source>
        <dbReference type="EMBL" id="UYO64413.1"/>
    </source>
</evidence>
<dbReference type="RefSeq" id="WP_228880182.1">
    <property type="nucleotide sequence ID" value="NZ_CABIIK010000020.1"/>
</dbReference>
<evidence type="ECO:0000256" key="1">
    <source>
        <dbReference type="SAM" id="Phobius"/>
    </source>
</evidence>
<dbReference type="Pfam" id="PF08666">
    <property type="entry name" value="SAF"/>
    <property type="match status" value="1"/>
</dbReference>
<protein>
    <submittedName>
        <fullName evidence="3">Flp pilus assembly protein CpaB</fullName>
    </submittedName>
</protein>
<proteinExistence type="predicted"/>